<dbReference type="Proteomes" id="UP000054248">
    <property type="component" value="Unassembled WGS sequence"/>
</dbReference>
<dbReference type="STRING" id="1051891.A0A0C3KIG9"/>
<feature type="compositionally biased region" description="Polar residues" evidence="1">
    <location>
        <begin position="82"/>
        <end position="91"/>
    </location>
</feature>
<accession>A0A0C3KIG9</accession>
<dbReference type="OrthoDB" id="2367075at2759"/>
<dbReference type="EMBL" id="KN823142">
    <property type="protein sequence ID" value="KIO21293.1"/>
    <property type="molecule type" value="Genomic_DNA"/>
</dbReference>
<proteinExistence type="predicted"/>
<feature type="compositionally biased region" description="Low complexity" evidence="1">
    <location>
        <begin position="56"/>
        <end position="65"/>
    </location>
</feature>
<name>A0A0C3KIG9_9AGAM</name>
<dbReference type="HOGENOM" id="CLU_845175_0_0_1"/>
<evidence type="ECO:0000256" key="1">
    <source>
        <dbReference type="SAM" id="MobiDB-lite"/>
    </source>
</evidence>
<evidence type="ECO:0000313" key="2">
    <source>
        <dbReference type="EMBL" id="KIO21293.1"/>
    </source>
</evidence>
<dbReference type="AlphaFoldDB" id="A0A0C3KIG9"/>
<reference evidence="3" key="2">
    <citation type="submission" date="2015-01" db="EMBL/GenBank/DDBJ databases">
        <title>Evolutionary Origins and Diversification of the Mycorrhizal Mutualists.</title>
        <authorList>
            <consortium name="DOE Joint Genome Institute"/>
            <consortium name="Mycorrhizal Genomics Consortium"/>
            <person name="Kohler A."/>
            <person name="Kuo A."/>
            <person name="Nagy L.G."/>
            <person name="Floudas D."/>
            <person name="Copeland A."/>
            <person name="Barry K.W."/>
            <person name="Cichocki N."/>
            <person name="Veneault-Fourrey C."/>
            <person name="LaButti K."/>
            <person name="Lindquist E.A."/>
            <person name="Lipzen A."/>
            <person name="Lundell T."/>
            <person name="Morin E."/>
            <person name="Murat C."/>
            <person name="Riley R."/>
            <person name="Ohm R."/>
            <person name="Sun H."/>
            <person name="Tunlid A."/>
            <person name="Henrissat B."/>
            <person name="Grigoriev I.V."/>
            <person name="Hibbett D.S."/>
            <person name="Martin F."/>
        </authorList>
    </citation>
    <scope>NUCLEOTIDE SEQUENCE [LARGE SCALE GENOMIC DNA]</scope>
    <source>
        <strain evidence="3">MUT 4182</strain>
    </source>
</reference>
<organism evidence="2 3">
    <name type="scientific">Tulasnella calospora MUT 4182</name>
    <dbReference type="NCBI Taxonomy" id="1051891"/>
    <lineage>
        <taxon>Eukaryota</taxon>
        <taxon>Fungi</taxon>
        <taxon>Dikarya</taxon>
        <taxon>Basidiomycota</taxon>
        <taxon>Agaricomycotina</taxon>
        <taxon>Agaricomycetes</taxon>
        <taxon>Cantharellales</taxon>
        <taxon>Tulasnellaceae</taxon>
        <taxon>Tulasnella</taxon>
    </lineage>
</organism>
<keyword evidence="3" id="KW-1185">Reference proteome</keyword>
<sequence>MLGFCPVGNLCIFRHGDFSLTARPSEPAPAPIRSQARAPKASPQLRFVDPVPSTPQSSGTSNQQTKSKKKKKQNEKREETGGPNSLSTNASPKRGKSKKQDEKSRKVTIRVSPRYPVTTERAFMNNGYHRLQSANGGQTWTLDLTFLTQRSKALENMFEDTTNKLRGLVRHRESNTLELDGVEAGHFSLFLSALRAGSRFDFSLDELKIILPLANDWGFSKLRNRCMTTIQTLQPSPVYKLLLARRSKIPDWIREAYLTLAIRTPGLKTADAQALGATAMSIIARAREEILLHRLQSDTSMQIAFPSLPRSPLQGLAYVSSQEEAPYQG</sequence>
<gene>
    <name evidence="2" type="ORF">M407DRAFT_10449</name>
</gene>
<feature type="region of interest" description="Disordered" evidence="1">
    <location>
        <begin position="24"/>
        <end position="109"/>
    </location>
</feature>
<protein>
    <recommendedName>
        <fullName evidence="4">BTB domain-containing protein</fullName>
    </recommendedName>
</protein>
<evidence type="ECO:0008006" key="4">
    <source>
        <dbReference type="Google" id="ProtNLM"/>
    </source>
</evidence>
<evidence type="ECO:0000313" key="3">
    <source>
        <dbReference type="Proteomes" id="UP000054248"/>
    </source>
</evidence>
<reference evidence="2 3" key="1">
    <citation type="submission" date="2014-04" db="EMBL/GenBank/DDBJ databases">
        <authorList>
            <consortium name="DOE Joint Genome Institute"/>
            <person name="Kuo A."/>
            <person name="Girlanda M."/>
            <person name="Perotto S."/>
            <person name="Kohler A."/>
            <person name="Nagy L.G."/>
            <person name="Floudas D."/>
            <person name="Copeland A."/>
            <person name="Barry K.W."/>
            <person name="Cichocki N."/>
            <person name="Veneault-Fourrey C."/>
            <person name="LaButti K."/>
            <person name="Lindquist E.A."/>
            <person name="Lipzen A."/>
            <person name="Lundell T."/>
            <person name="Morin E."/>
            <person name="Murat C."/>
            <person name="Sun H."/>
            <person name="Tunlid A."/>
            <person name="Henrissat B."/>
            <person name="Grigoriev I.V."/>
            <person name="Hibbett D.S."/>
            <person name="Martin F."/>
            <person name="Nordberg H.P."/>
            <person name="Cantor M.N."/>
            <person name="Hua S.X."/>
        </authorList>
    </citation>
    <scope>NUCLEOTIDE SEQUENCE [LARGE SCALE GENOMIC DNA]</scope>
    <source>
        <strain evidence="2 3">MUT 4182</strain>
    </source>
</reference>